<dbReference type="CDD" id="cd10446">
    <property type="entry name" value="GIY-YIG_unchar_1"/>
    <property type="match status" value="1"/>
</dbReference>
<gene>
    <name evidence="1" type="ORF">CMsap09_05660</name>
</gene>
<sequence>MALSLHPLMLDAGIPIPDALVIRHAYVREHEDSGLRGIHADSTDAEVLEYTRTQSADVQRFPRTPPRFWVVFIREGGDRARLWAVVENRGEICDDGTLRLFDIAVSDHMADLRERLVIGWRSPRSWWMRALTAASYPVLGIEDAQPVPFPGFDRLIVDYAQLQAVMQEQRYASWRTALASVAGIYLITDTRDGRHHVGKADGVENIRQRWNTYAINGHGGNVELRGLDPSSFRYSLLRVFDPSTPTSVIDASESHFKVALDTRRHGLNRS</sequence>
<dbReference type="Proteomes" id="UP000195106">
    <property type="component" value="Unassembled WGS sequence"/>
</dbReference>
<dbReference type="AlphaFoldDB" id="A0A251XS56"/>
<comment type="caution">
    <text evidence="1">The sequence shown here is derived from an EMBL/GenBank/DDBJ whole genome shotgun (WGS) entry which is preliminary data.</text>
</comment>
<dbReference type="EMBL" id="MDHJ01000001">
    <property type="protein sequence ID" value="OUE08414.1"/>
    <property type="molecule type" value="Genomic_DNA"/>
</dbReference>
<reference evidence="1 2" key="1">
    <citation type="submission" date="2016-08" db="EMBL/GenBank/DDBJ databases">
        <title>Genome sequence of Clavibacter michiganensis spp. strain CASJ009.</title>
        <authorList>
            <person name="Thapa S.P."/>
            <person name="Coaker G."/>
        </authorList>
    </citation>
    <scope>NUCLEOTIDE SEQUENCE [LARGE SCALE GENOMIC DNA]</scope>
    <source>
        <strain evidence="1">CASJ009</strain>
    </source>
</reference>
<evidence type="ECO:0008006" key="3">
    <source>
        <dbReference type="Google" id="ProtNLM"/>
    </source>
</evidence>
<dbReference type="InterPro" id="IPR035901">
    <property type="entry name" value="GIY-YIG_endonuc_sf"/>
</dbReference>
<dbReference type="SUPFAM" id="SSF82771">
    <property type="entry name" value="GIY-YIG endonuclease"/>
    <property type="match status" value="1"/>
</dbReference>
<evidence type="ECO:0000313" key="1">
    <source>
        <dbReference type="EMBL" id="OUE08414.1"/>
    </source>
</evidence>
<organism evidence="1 2">
    <name type="scientific">Clavibacter michiganensis</name>
    <dbReference type="NCBI Taxonomy" id="28447"/>
    <lineage>
        <taxon>Bacteria</taxon>
        <taxon>Bacillati</taxon>
        <taxon>Actinomycetota</taxon>
        <taxon>Actinomycetes</taxon>
        <taxon>Micrococcales</taxon>
        <taxon>Microbacteriaceae</taxon>
        <taxon>Clavibacter</taxon>
    </lineage>
</organism>
<protein>
    <recommendedName>
        <fullName evidence="3">GIY-YIG nuclease family protein</fullName>
    </recommendedName>
</protein>
<evidence type="ECO:0000313" key="2">
    <source>
        <dbReference type="Proteomes" id="UP000195106"/>
    </source>
</evidence>
<dbReference type="Gene3D" id="3.40.1440.10">
    <property type="entry name" value="GIY-YIG endonuclease"/>
    <property type="match status" value="1"/>
</dbReference>
<accession>A0A251XS56</accession>
<name>A0A251XS56_9MICO</name>
<proteinExistence type="predicted"/>